<dbReference type="CDD" id="cd05374">
    <property type="entry name" value="17beta-HSD-like_SDR_c"/>
    <property type="match status" value="1"/>
</dbReference>
<proteinExistence type="inferred from homology"/>
<keyword evidence="6" id="KW-1185">Reference proteome</keyword>
<gene>
    <name evidence="5" type="primary">ydfG</name>
    <name evidence="5" type="ORF">Mame_01189</name>
</gene>
<dbReference type="eggNOG" id="COG4221">
    <property type="taxonomic scope" value="Bacteria"/>
</dbReference>
<dbReference type="STRING" id="1122214.Mame_01189"/>
<dbReference type="PANTHER" id="PTHR44169">
    <property type="entry name" value="NADPH-DEPENDENT 1-ACYLDIHYDROXYACETONE PHOSPHATE REDUCTASE"/>
    <property type="match status" value="1"/>
</dbReference>
<dbReference type="PRINTS" id="PR00081">
    <property type="entry name" value="GDHRDH"/>
</dbReference>
<dbReference type="PANTHER" id="PTHR44169:SF6">
    <property type="entry name" value="NADPH-DEPENDENT 1-ACYLDIHYDROXYACETONE PHOSPHATE REDUCTASE"/>
    <property type="match status" value="1"/>
</dbReference>
<dbReference type="Proteomes" id="UP000191135">
    <property type="component" value="Chromosome"/>
</dbReference>
<dbReference type="PROSITE" id="PS00061">
    <property type="entry name" value="ADH_SHORT"/>
    <property type="match status" value="1"/>
</dbReference>
<dbReference type="EMBL" id="CP020330">
    <property type="protein sequence ID" value="AQZ50558.1"/>
    <property type="molecule type" value="Genomic_DNA"/>
</dbReference>
<dbReference type="Gene3D" id="3.40.50.720">
    <property type="entry name" value="NAD(P)-binding Rossmann-like Domain"/>
    <property type="match status" value="1"/>
</dbReference>
<keyword evidence="2 5" id="KW-0560">Oxidoreductase</keyword>
<name>A0A1U9YYR1_9HYPH</name>
<dbReference type="AlphaFoldDB" id="A0A1U9YYR1"/>
<feature type="region of interest" description="Disordered" evidence="4">
    <location>
        <begin position="228"/>
        <end position="256"/>
    </location>
</feature>
<evidence type="ECO:0000256" key="2">
    <source>
        <dbReference type="ARBA" id="ARBA00023002"/>
    </source>
</evidence>
<protein>
    <submittedName>
        <fullName evidence="5">NADP-dependent 3-hydroxy acid dehydrogenase YdfG</fullName>
        <ecNumber evidence="5">1.1.1.-</ecNumber>
    </submittedName>
</protein>
<reference evidence="5 6" key="1">
    <citation type="submission" date="2017-03" db="EMBL/GenBank/DDBJ databases">
        <title>Foreign affairs: Plasmid Transfer between Roseobacters and Rhizobia.</title>
        <authorList>
            <person name="Bartling P."/>
            <person name="Bunk B."/>
            <person name="Overmann J."/>
            <person name="Brinkmann H."/>
            <person name="Petersen J."/>
        </authorList>
    </citation>
    <scope>NUCLEOTIDE SEQUENCE [LARGE SCALE GENOMIC DNA]</scope>
    <source>
        <strain evidence="5 6">MACL11</strain>
    </source>
</reference>
<evidence type="ECO:0000256" key="1">
    <source>
        <dbReference type="ARBA" id="ARBA00006484"/>
    </source>
</evidence>
<comment type="similarity">
    <text evidence="1 3">Belongs to the short-chain dehydrogenases/reductases (SDR) family.</text>
</comment>
<dbReference type="EC" id="1.1.1.-" evidence="5"/>
<dbReference type="InterPro" id="IPR020904">
    <property type="entry name" value="Sc_DH/Rdtase_CS"/>
</dbReference>
<evidence type="ECO:0000256" key="3">
    <source>
        <dbReference type="RuleBase" id="RU000363"/>
    </source>
</evidence>
<dbReference type="OrthoDB" id="9793825at2"/>
<dbReference type="KEGG" id="mmed:Mame_01189"/>
<dbReference type="RefSeq" id="WP_018065120.1">
    <property type="nucleotide sequence ID" value="NZ_AQWH01000011.1"/>
</dbReference>
<dbReference type="InterPro" id="IPR002347">
    <property type="entry name" value="SDR_fam"/>
</dbReference>
<dbReference type="GO" id="GO:0016491">
    <property type="term" value="F:oxidoreductase activity"/>
    <property type="evidence" value="ECO:0007669"/>
    <property type="project" value="UniProtKB-KW"/>
</dbReference>
<evidence type="ECO:0000313" key="5">
    <source>
        <dbReference type="EMBL" id="AQZ50558.1"/>
    </source>
</evidence>
<evidence type="ECO:0000313" key="6">
    <source>
        <dbReference type="Proteomes" id="UP000191135"/>
    </source>
</evidence>
<accession>A0A1U9YYR1</accession>
<dbReference type="Pfam" id="PF00106">
    <property type="entry name" value="adh_short"/>
    <property type="match status" value="1"/>
</dbReference>
<dbReference type="SUPFAM" id="SSF51735">
    <property type="entry name" value="NAD(P)-binding Rossmann-fold domains"/>
    <property type="match status" value="1"/>
</dbReference>
<sequence length="256" mass="27090">MKTVLITGCSSGFGLETAKTFLDRGFRVIATMRKPDTSLFPASDNLELLPLDVTDPDSIARVVEAAGPVDILVNNAGVGWLNALEGSPVDVIRKVFETNTIGVMALTQAFLPQFRARRDGMIVNVTSTVTLSPLHLLSVYTASKAAINAFSECLALELAPFDIGVRLVLPGRAPATDFGKNAASLSPDGMRIPETYKEIADAVFAEWAAAPADLVTRPQDVADAVYRAATDPSTPMRSPAGADAEALMSESRPALA</sequence>
<organism evidence="5 6">
    <name type="scientific">Martelella mediterranea DSM 17316</name>
    <dbReference type="NCBI Taxonomy" id="1122214"/>
    <lineage>
        <taxon>Bacteria</taxon>
        <taxon>Pseudomonadati</taxon>
        <taxon>Pseudomonadota</taxon>
        <taxon>Alphaproteobacteria</taxon>
        <taxon>Hyphomicrobiales</taxon>
        <taxon>Aurantimonadaceae</taxon>
        <taxon>Martelella</taxon>
    </lineage>
</organism>
<dbReference type="InterPro" id="IPR036291">
    <property type="entry name" value="NAD(P)-bd_dom_sf"/>
</dbReference>
<evidence type="ECO:0000256" key="4">
    <source>
        <dbReference type="SAM" id="MobiDB-lite"/>
    </source>
</evidence>
<dbReference type="PRINTS" id="PR00080">
    <property type="entry name" value="SDRFAMILY"/>
</dbReference>